<evidence type="ECO:0000313" key="2">
    <source>
        <dbReference type="Proteomes" id="UP000236846"/>
    </source>
</evidence>
<organism evidence="1 2">
    <name type="scientific">Candidatus Brennerbacteria bacterium CG11_big_fil_rev_8_21_14_0_20_43_10</name>
    <dbReference type="NCBI Taxonomy" id="1974523"/>
    <lineage>
        <taxon>Bacteria</taxon>
        <taxon>Candidatus Brenneribacteriota</taxon>
    </lineage>
</organism>
<comment type="caution">
    <text evidence="1">The sequence shown here is derived from an EMBL/GenBank/DDBJ whole genome shotgun (WGS) entry which is preliminary data.</text>
</comment>
<dbReference type="AlphaFoldDB" id="A0A2H0PVP7"/>
<accession>A0A2H0PVP7</accession>
<evidence type="ECO:0000313" key="1">
    <source>
        <dbReference type="EMBL" id="PIR25345.1"/>
    </source>
</evidence>
<protein>
    <recommendedName>
        <fullName evidence="3">DUF4932 domain-containing protein</fullName>
    </recommendedName>
</protein>
<name>A0A2H0PVP7_9BACT</name>
<dbReference type="Proteomes" id="UP000236846">
    <property type="component" value="Unassembled WGS sequence"/>
</dbReference>
<dbReference type="EMBL" id="PCXE01000060">
    <property type="protein sequence ID" value="PIR25345.1"/>
    <property type="molecule type" value="Genomic_DNA"/>
</dbReference>
<reference evidence="1 2" key="1">
    <citation type="submission" date="2017-09" db="EMBL/GenBank/DDBJ databases">
        <title>Depth-based differentiation of microbial function through sediment-hosted aquifers and enrichment of novel symbionts in the deep terrestrial subsurface.</title>
        <authorList>
            <person name="Probst A.J."/>
            <person name="Ladd B."/>
            <person name="Jarett J.K."/>
            <person name="Geller-Mcgrath D.E."/>
            <person name="Sieber C.M."/>
            <person name="Emerson J.B."/>
            <person name="Anantharaman K."/>
            <person name="Thomas B.C."/>
            <person name="Malmstrom R."/>
            <person name="Stieglmeier M."/>
            <person name="Klingl A."/>
            <person name="Woyke T."/>
            <person name="Ryan C.M."/>
            <person name="Banfield J.F."/>
        </authorList>
    </citation>
    <scope>NUCLEOTIDE SEQUENCE [LARGE SCALE GENOMIC DNA]</scope>
    <source>
        <strain evidence="1">CG11_big_fil_rev_8_21_14_0_20_43_10</strain>
    </source>
</reference>
<evidence type="ECO:0008006" key="3">
    <source>
        <dbReference type="Google" id="ProtNLM"/>
    </source>
</evidence>
<proteinExistence type="predicted"/>
<sequence length="358" mass="43146">MYHRFSLKFIVSRWANFYFFVDNFSEHVEYARKRYNQAFLVRLGPLKQKERTALVQYCGLVKTLEAHKTYQIFNATFYQQRINQAQIWKSLERILTEKERQVLKRIFMVWENRFSKTWRRHYPILKHNRLVLNEYCKKNHSVLREAFKRLKAFYGVESIPAQAEVYLIMMPLTVYTQGGRKIVHTKISLETGLLNPHPPHLENVLLLILHEFTHAFFETEEYKQQLNDFLVNQPFLINLPFKKSFATELFREVIIASLIWNSLVVEKLNKNRAHQLNEFFKHLTNRLSAAKAAGEQKKIIFDLNIIKMYLAWKMEKTVKKYFLTRRQLDKYFFNCVYNILKNYPRNFFQDLKKGKGGY</sequence>
<gene>
    <name evidence="1" type="ORF">COV41_03090</name>
</gene>